<dbReference type="EMBL" id="KB527134">
    <property type="protein sequence ID" value="EMP35942.1"/>
    <property type="molecule type" value="Genomic_DNA"/>
</dbReference>
<name>M7C5Z2_CHEMY</name>
<reference evidence="2" key="1">
    <citation type="journal article" date="2013" name="Nat. Genet.">
        <title>The draft genomes of soft-shell turtle and green sea turtle yield insights into the development and evolution of the turtle-specific body plan.</title>
        <authorList>
            <person name="Wang Z."/>
            <person name="Pascual-Anaya J."/>
            <person name="Zadissa A."/>
            <person name="Li W."/>
            <person name="Niimura Y."/>
            <person name="Huang Z."/>
            <person name="Li C."/>
            <person name="White S."/>
            <person name="Xiong Z."/>
            <person name="Fang D."/>
            <person name="Wang B."/>
            <person name="Ming Y."/>
            <person name="Chen Y."/>
            <person name="Zheng Y."/>
            <person name="Kuraku S."/>
            <person name="Pignatelli M."/>
            <person name="Herrero J."/>
            <person name="Beal K."/>
            <person name="Nozawa M."/>
            <person name="Li Q."/>
            <person name="Wang J."/>
            <person name="Zhang H."/>
            <person name="Yu L."/>
            <person name="Shigenobu S."/>
            <person name="Wang J."/>
            <person name="Liu J."/>
            <person name="Flicek P."/>
            <person name="Searle S."/>
            <person name="Wang J."/>
            <person name="Kuratani S."/>
            <person name="Yin Y."/>
            <person name="Aken B."/>
            <person name="Zhang G."/>
            <person name="Irie N."/>
        </authorList>
    </citation>
    <scope>NUCLEOTIDE SEQUENCE [LARGE SCALE GENOMIC DNA]</scope>
</reference>
<gene>
    <name evidence="1" type="ORF">UY3_06908</name>
</gene>
<keyword evidence="2" id="KW-1185">Reference proteome</keyword>
<sequence>MLQEAMCMLNKTFLFATVHVKLDVDALQLTKQYSEAPESIGVLQGCQMAWPSFDTHAFGGVVVHRHTSV</sequence>
<evidence type="ECO:0000313" key="1">
    <source>
        <dbReference type="EMBL" id="EMP35942.1"/>
    </source>
</evidence>
<dbReference type="Proteomes" id="UP000031443">
    <property type="component" value="Unassembled WGS sequence"/>
</dbReference>
<organism evidence="1 2">
    <name type="scientific">Chelonia mydas</name>
    <name type="common">Green sea-turtle</name>
    <name type="synonym">Chelonia agassizi</name>
    <dbReference type="NCBI Taxonomy" id="8469"/>
    <lineage>
        <taxon>Eukaryota</taxon>
        <taxon>Metazoa</taxon>
        <taxon>Chordata</taxon>
        <taxon>Craniata</taxon>
        <taxon>Vertebrata</taxon>
        <taxon>Euteleostomi</taxon>
        <taxon>Archelosauria</taxon>
        <taxon>Testudinata</taxon>
        <taxon>Testudines</taxon>
        <taxon>Cryptodira</taxon>
        <taxon>Durocryptodira</taxon>
        <taxon>Americhelydia</taxon>
        <taxon>Chelonioidea</taxon>
        <taxon>Cheloniidae</taxon>
        <taxon>Chelonia</taxon>
    </lineage>
</organism>
<proteinExistence type="predicted"/>
<protein>
    <submittedName>
        <fullName evidence="1">Uncharacterized protein</fullName>
    </submittedName>
</protein>
<dbReference type="AlphaFoldDB" id="M7C5Z2"/>
<evidence type="ECO:0000313" key="2">
    <source>
        <dbReference type="Proteomes" id="UP000031443"/>
    </source>
</evidence>
<accession>M7C5Z2</accession>